<dbReference type="EMBL" id="LT629972">
    <property type="protein sequence ID" value="SEI18991.1"/>
    <property type="molecule type" value="Genomic_DNA"/>
</dbReference>
<dbReference type="SUPFAM" id="SSF51197">
    <property type="entry name" value="Clavaminate synthase-like"/>
    <property type="match status" value="1"/>
</dbReference>
<dbReference type="Gene3D" id="2.60.120.620">
    <property type="entry name" value="q2cbj1_9rhob like domain"/>
    <property type="match status" value="1"/>
</dbReference>
<evidence type="ECO:0000313" key="1">
    <source>
        <dbReference type="EMBL" id="SEI18991.1"/>
    </source>
</evidence>
<dbReference type="RefSeq" id="WP_019363259.1">
    <property type="nucleotide sequence ID" value="NZ_CP162519.1"/>
</dbReference>
<dbReference type="InterPro" id="IPR056470">
    <property type="entry name" value="BesD/HalB-like"/>
</dbReference>
<name>A0A1H6NRP9_9PSED</name>
<dbReference type="AlphaFoldDB" id="A0A1H6NRP9"/>
<accession>A0A1H6NRP9</accession>
<protein>
    <recommendedName>
        <fullName evidence="3">ArpA protein</fullName>
    </recommendedName>
</protein>
<reference evidence="1 2" key="1">
    <citation type="submission" date="2016-10" db="EMBL/GenBank/DDBJ databases">
        <authorList>
            <person name="de Groot N.N."/>
        </authorList>
    </citation>
    <scope>NUCLEOTIDE SEQUENCE [LARGE SCALE GENOMIC DNA]</scope>
    <source>
        <strain evidence="1 2">LMG 2158</strain>
    </source>
</reference>
<organism evidence="1 2">
    <name type="scientific">Pseudomonas asplenii</name>
    <dbReference type="NCBI Taxonomy" id="53407"/>
    <lineage>
        <taxon>Bacteria</taxon>
        <taxon>Pseudomonadati</taxon>
        <taxon>Pseudomonadota</taxon>
        <taxon>Gammaproteobacteria</taxon>
        <taxon>Pseudomonadales</taxon>
        <taxon>Pseudomonadaceae</taxon>
        <taxon>Pseudomonas</taxon>
    </lineage>
</organism>
<dbReference type="Proteomes" id="UP000182272">
    <property type="component" value="Chromosome I"/>
</dbReference>
<dbReference type="OrthoDB" id="2897833at2"/>
<sequence length="254" mass="29396">MDYVFNESILQEHCRNNFTKERIFLLRNDFARDGFIKLRDIVDDSLRQQVTAEVNNLIGRQLERRDLHLATTDNTPRYMSIVRSEFIARNSPLIVSLSTCQALLDTLSLIADTRVVASVSKDEEYLITQQERKGDTHGWHWGDYSFALIWIIETPPIAKGGMLQCVAHTTWDKSNPRIHEILCNNPIATYGFTTGDIYFLRTDTTLHRTVALTEDATRIILNMTWADEKYIDRALHGNDRWWENQHAQAARTPS</sequence>
<dbReference type="Pfam" id="PF23169">
    <property type="entry name" value="HalD"/>
    <property type="match status" value="1"/>
</dbReference>
<evidence type="ECO:0000313" key="2">
    <source>
        <dbReference type="Proteomes" id="UP000182272"/>
    </source>
</evidence>
<gene>
    <name evidence="1" type="ORF">SAMN05216581_3843</name>
</gene>
<evidence type="ECO:0008006" key="3">
    <source>
        <dbReference type="Google" id="ProtNLM"/>
    </source>
</evidence>
<proteinExistence type="predicted"/>